<dbReference type="InterPro" id="IPR015422">
    <property type="entry name" value="PyrdxlP-dep_Trfase_small"/>
</dbReference>
<evidence type="ECO:0000256" key="6">
    <source>
        <dbReference type="PIRSR" id="PIRSR602129-50"/>
    </source>
</evidence>
<keyword evidence="9" id="KW-0032">Aminotransferase</keyword>
<dbReference type="InterPro" id="IPR015421">
    <property type="entry name" value="PyrdxlP-dep_Trfase_major"/>
</dbReference>
<proteinExistence type="inferred from homology"/>
<dbReference type="GO" id="GO:0019752">
    <property type="term" value="P:carboxylic acid metabolic process"/>
    <property type="evidence" value="ECO:0007669"/>
    <property type="project" value="InterPro"/>
</dbReference>
<dbReference type="Gene3D" id="3.90.1150.10">
    <property type="entry name" value="Aspartate Aminotransferase, domain 1"/>
    <property type="match status" value="1"/>
</dbReference>
<dbReference type="Proteomes" id="UP001166304">
    <property type="component" value="Unassembled WGS sequence"/>
</dbReference>
<protein>
    <submittedName>
        <fullName evidence="9">Aspartate aminotransferase family protein</fullName>
    </submittedName>
</protein>
<feature type="region of interest" description="Disordered" evidence="8">
    <location>
        <begin position="473"/>
        <end position="494"/>
    </location>
</feature>
<dbReference type="GO" id="GO:0030170">
    <property type="term" value="F:pyridoxal phosphate binding"/>
    <property type="evidence" value="ECO:0007669"/>
    <property type="project" value="InterPro"/>
</dbReference>
<evidence type="ECO:0000256" key="4">
    <source>
        <dbReference type="ARBA" id="ARBA00022898"/>
    </source>
</evidence>
<evidence type="ECO:0000313" key="9">
    <source>
        <dbReference type="EMBL" id="MBV0902934.1"/>
    </source>
</evidence>
<comment type="similarity">
    <text evidence="2 7">Belongs to the group II decarboxylase family.</text>
</comment>
<comment type="caution">
    <text evidence="9">The sequence shown here is derived from an EMBL/GenBank/DDBJ whole genome shotgun (WGS) entry which is preliminary data.</text>
</comment>
<name>A0AA41KLI6_9EURY</name>
<keyword evidence="9" id="KW-0808">Transferase</keyword>
<keyword evidence="5 7" id="KW-0456">Lyase</keyword>
<accession>A0AA41KLI6</accession>
<dbReference type="GO" id="GO:0008483">
    <property type="term" value="F:transaminase activity"/>
    <property type="evidence" value="ECO:0007669"/>
    <property type="project" value="UniProtKB-KW"/>
</dbReference>
<evidence type="ECO:0000313" key="10">
    <source>
        <dbReference type="Proteomes" id="UP001166304"/>
    </source>
</evidence>
<dbReference type="GO" id="GO:0016831">
    <property type="term" value="F:carboxy-lyase activity"/>
    <property type="evidence" value="ECO:0007669"/>
    <property type="project" value="UniProtKB-KW"/>
</dbReference>
<dbReference type="EMBL" id="JAHQXE010000004">
    <property type="protein sequence ID" value="MBV0902934.1"/>
    <property type="molecule type" value="Genomic_DNA"/>
</dbReference>
<evidence type="ECO:0000256" key="2">
    <source>
        <dbReference type="ARBA" id="ARBA00009533"/>
    </source>
</evidence>
<keyword evidence="10" id="KW-1185">Reference proteome</keyword>
<dbReference type="AlphaFoldDB" id="A0AA41KLI6"/>
<reference evidence="9" key="1">
    <citation type="submission" date="2021-06" db="EMBL/GenBank/DDBJ databases">
        <title>New haloarchaea isolates fom saline soil.</title>
        <authorList>
            <person name="Duran-Viseras A."/>
            <person name="Sanchez-Porro C.S."/>
            <person name="Ventosa A."/>
        </authorList>
    </citation>
    <scope>NUCLEOTIDE SEQUENCE</scope>
    <source>
        <strain evidence="9">JCM 18369</strain>
    </source>
</reference>
<sequence>MDHCRDAVISAVGGTEGPYSGGTYATHEDRLDHETIPESGDPLKEVLDDLATDLLEASVYPTDKACSAHLQCPPMVPGLAAEALLSALNQSLDSFDQAPAATVLEGRLMADLASLFDLGESADGVMTSGATQSNLQSLLLAREWYADEMLDHSVREAGLPPAADELRILTSADAHFTVAQAAAQLGLGEDAVIAVSTDDSHRIDPTALADELDRLEQTDRRPFALVGVAGTTDFGSIDPLSALADLADEHGLWFHVDAAVGGALAVSENHAESLDGIERADSLAVDFHKLLYQPISCGAFLLADGSRFDLMGRNAAYLNPTGDQVPNLVSKSLQTTRRFDALKPYVAFRTLGREGMGKLVDRTVDLADQVADVVRSDPAFELACPPEINIVTFRYAPDRDHPTRPPEKWADQLNRWARDQLLLSGEGVVARTEVDGRAHLKFTLMNPRTTIDDVRELLLSLKEYAVQAEIAASQPNGSGDGLDAAPVCGSGVDQ</sequence>
<dbReference type="PANTHER" id="PTHR45677:SF8">
    <property type="entry name" value="CYSTEINE SULFINIC ACID DECARBOXYLASE"/>
    <property type="match status" value="1"/>
</dbReference>
<evidence type="ECO:0000256" key="5">
    <source>
        <dbReference type="ARBA" id="ARBA00023239"/>
    </source>
</evidence>
<dbReference type="InterPro" id="IPR002129">
    <property type="entry name" value="PyrdxlP-dep_de-COase"/>
</dbReference>
<dbReference type="RefSeq" id="WP_162414531.1">
    <property type="nucleotide sequence ID" value="NZ_JAHQXE010000004.1"/>
</dbReference>
<gene>
    <name evidence="9" type="ORF">KTS37_14155</name>
</gene>
<keyword evidence="4 6" id="KW-0663">Pyridoxal phosphate</keyword>
<evidence type="ECO:0000256" key="1">
    <source>
        <dbReference type="ARBA" id="ARBA00001933"/>
    </source>
</evidence>
<dbReference type="PANTHER" id="PTHR45677">
    <property type="entry name" value="GLUTAMATE DECARBOXYLASE-RELATED"/>
    <property type="match status" value="1"/>
</dbReference>
<feature type="modified residue" description="N6-(pyridoxal phosphate)lysine" evidence="6">
    <location>
        <position position="289"/>
    </location>
</feature>
<dbReference type="GO" id="GO:0006520">
    <property type="term" value="P:amino acid metabolic process"/>
    <property type="evidence" value="ECO:0007669"/>
    <property type="project" value="InterPro"/>
</dbReference>
<dbReference type="Gene3D" id="3.40.640.10">
    <property type="entry name" value="Type I PLP-dependent aspartate aminotransferase-like (Major domain)"/>
    <property type="match status" value="1"/>
</dbReference>
<dbReference type="PRINTS" id="PR00800">
    <property type="entry name" value="YHDCRBOXLASE"/>
</dbReference>
<dbReference type="InterPro" id="IPR015424">
    <property type="entry name" value="PyrdxlP-dep_Trfase"/>
</dbReference>
<evidence type="ECO:0000256" key="8">
    <source>
        <dbReference type="SAM" id="MobiDB-lite"/>
    </source>
</evidence>
<dbReference type="SUPFAM" id="SSF53383">
    <property type="entry name" value="PLP-dependent transferases"/>
    <property type="match status" value="1"/>
</dbReference>
<dbReference type="Pfam" id="PF00282">
    <property type="entry name" value="Pyridoxal_deC"/>
    <property type="match status" value="1"/>
</dbReference>
<keyword evidence="3" id="KW-0210">Decarboxylase</keyword>
<organism evidence="9 10">
    <name type="scientific">Haloarcula salina</name>
    <dbReference type="NCBI Taxonomy" id="1429914"/>
    <lineage>
        <taxon>Archaea</taxon>
        <taxon>Methanobacteriati</taxon>
        <taxon>Methanobacteriota</taxon>
        <taxon>Stenosarchaea group</taxon>
        <taxon>Halobacteria</taxon>
        <taxon>Halobacteriales</taxon>
        <taxon>Haloarculaceae</taxon>
        <taxon>Haloarcula</taxon>
    </lineage>
</organism>
<evidence type="ECO:0000256" key="3">
    <source>
        <dbReference type="ARBA" id="ARBA00022793"/>
    </source>
</evidence>
<evidence type="ECO:0000256" key="7">
    <source>
        <dbReference type="RuleBase" id="RU000382"/>
    </source>
</evidence>
<dbReference type="GO" id="GO:0005737">
    <property type="term" value="C:cytoplasm"/>
    <property type="evidence" value="ECO:0007669"/>
    <property type="project" value="TreeGrafter"/>
</dbReference>
<dbReference type="CDD" id="cd06450">
    <property type="entry name" value="DOPA_deC_like"/>
    <property type="match status" value="1"/>
</dbReference>
<comment type="cofactor">
    <cofactor evidence="1 6 7">
        <name>pyridoxal 5'-phosphate</name>
        <dbReference type="ChEBI" id="CHEBI:597326"/>
    </cofactor>
</comment>
<dbReference type="InterPro" id="IPR010977">
    <property type="entry name" value="Aromatic_deC"/>
</dbReference>